<gene>
    <name evidence="1" type="ORF">LOK49_LG10G00507</name>
</gene>
<comment type="caution">
    <text evidence="1">The sequence shown here is derived from an EMBL/GenBank/DDBJ whole genome shotgun (WGS) entry which is preliminary data.</text>
</comment>
<proteinExistence type="predicted"/>
<dbReference type="Proteomes" id="UP001060215">
    <property type="component" value="Chromosome 10"/>
</dbReference>
<keyword evidence="2" id="KW-1185">Reference proteome</keyword>
<sequence>MISISNYLILRMDLADFRMGINPGPPIMSREEFQTRKVDLWRKRATESVTAKGLAPAPAATAEKVLKKTNAKASVQKGKILEVVKEVPLDPMAEKLRQERKAYPSTSSSVMIKI</sequence>
<evidence type="ECO:0000313" key="1">
    <source>
        <dbReference type="EMBL" id="KAI7997279.1"/>
    </source>
</evidence>
<dbReference type="EMBL" id="CM045767">
    <property type="protein sequence ID" value="KAI7997279.1"/>
    <property type="molecule type" value="Genomic_DNA"/>
</dbReference>
<reference evidence="1 2" key="1">
    <citation type="journal article" date="2022" name="Plant J.">
        <title>Chromosome-level genome of Camellia lanceoleosa provides a valuable resource for understanding genome evolution and self-incompatibility.</title>
        <authorList>
            <person name="Gong W."/>
            <person name="Xiao S."/>
            <person name="Wang L."/>
            <person name="Liao Z."/>
            <person name="Chang Y."/>
            <person name="Mo W."/>
            <person name="Hu G."/>
            <person name="Li W."/>
            <person name="Zhao G."/>
            <person name="Zhu H."/>
            <person name="Hu X."/>
            <person name="Ji K."/>
            <person name="Xiang X."/>
            <person name="Song Q."/>
            <person name="Yuan D."/>
            <person name="Jin S."/>
            <person name="Zhang L."/>
        </authorList>
    </citation>
    <scope>NUCLEOTIDE SEQUENCE [LARGE SCALE GENOMIC DNA]</scope>
    <source>
        <strain evidence="1">SQ_2022a</strain>
    </source>
</reference>
<evidence type="ECO:0000313" key="2">
    <source>
        <dbReference type="Proteomes" id="UP001060215"/>
    </source>
</evidence>
<accession>A0ACC0G9N2</accession>
<organism evidence="1 2">
    <name type="scientific">Camellia lanceoleosa</name>
    <dbReference type="NCBI Taxonomy" id="1840588"/>
    <lineage>
        <taxon>Eukaryota</taxon>
        <taxon>Viridiplantae</taxon>
        <taxon>Streptophyta</taxon>
        <taxon>Embryophyta</taxon>
        <taxon>Tracheophyta</taxon>
        <taxon>Spermatophyta</taxon>
        <taxon>Magnoliopsida</taxon>
        <taxon>eudicotyledons</taxon>
        <taxon>Gunneridae</taxon>
        <taxon>Pentapetalae</taxon>
        <taxon>asterids</taxon>
        <taxon>Ericales</taxon>
        <taxon>Theaceae</taxon>
        <taxon>Camellia</taxon>
    </lineage>
</organism>
<name>A0ACC0G9N2_9ERIC</name>
<protein>
    <submittedName>
        <fullName evidence="1">Uncharacterized protein</fullName>
    </submittedName>
</protein>